<feature type="domain" description="ZinT" evidence="8">
    <location>
        <begin position="345"/>
        <end position="524"/>
    </location>
</feature>
<reference evidence="9 10" key="1">
    <citation type="journal article" date="2012" name="J. Bacteriol.">
        <title>Genome Sequence of the Bacteriocin-Producing Strain Lactococcus garvieae DCC43.</title>
        <authorList>
            <person name="Gabrielsen C."/>
            <person name="Brede D.A."/>
            <person name="Hernandez P.E."/>
            <person name="Nes I.F."/>
            <person name="Diep D.B."/>
        </authorList>
    </citation>
    <scope>NUCLEOTIDE SEQUENCE [LARGE SCALE GENOMIC DNA]</scope>
    <source>
        <strain evidence="9 10">DCC43</strain>
    </source>
</reference>
<dbReference type="SUPFAM" id="SSF50814">
    <property type="entry name" value="Lipocalins"/>
    <property type="match status" value="1"/>
</dbReference>
<keyword evidence="6" id="KW-0406">Ion transport</keyword>
<dbReference type="PRINTS" id="PR00690">
    <property type="entry name" value="ADHESNFAMILY"/>
</dbReference>
<protein>
    <submittedName>
        <fullName evidence="9">Putative zinc-binding lipoprotein ZinT</fullName>
    </submittedName>
</protein>
<evidence type="ECO:0000256" key="5">
    <source>
        <dbReference type="ARBA" id="ARBA00022906"/>
    </source>
</evidence>
<evidence type="ECO:0000256" key="7">
    <source>
        <dbReference type="RuleBase" id="RU003512"/>
    </source>
</evidence>
<dbReference type="Pfam" id="PF01297">
    <property type="entry name" value="ZnuA"/>
    <property type="match status" value="1"/>
</dbReference>
<dbReference type="PANTHER" id="PTHR42953">
    <property type="entry name" value="HIGH-AFFINITY ZINC UPTAKE SYSTEM PROTEIN ZNUA-RELATED"/>
    <property type="match status" value="1"/>
</dbReference>
<evidence type="ECO:0000256" key="1">
    <source>
        <dbReference type="ARBA" id="ARBA00011028"/>
    </source>
</evidence>
<evidence type="ECO:0000259" key="8">
    <source>
        <dbReference type="Pfam" id="PF09223"/>
    </source>
</evidence>
<keyword evidence="5" id="KW-0864">Zinc transport</keyword>
<dbReference type="InterPro" id="IPR012674">
    <property type="entry name" value="Calycin"/>
</dbReference>
<comment type="similarity">
    <text evidence="1 7">Belongs to the bacterial solute-binding protein 9 family.</text>
</comment>
<comment type="caution">
    <text evidence="9">The sequence shown here is derived from an EMBL/GenBank/DDBJ whole genome shotgun (WGS) entry which is preliminary data.</text>
</comment>
<dbReference type="EMBL" id="AMQS01000031">
    <property type="protein sequence ID" value="EKF50834.1"/>
    <property type="molecule type" value="Genomic_DNA"/>
</dbReference>
<gene>
    <name evidence="9" type="ORF">C426_1759</name>
</gene>
<dbReference type="SUPFAM" id="SSF53807">
    <property type="entry name" value="Helical backbone' metal receptor"/>
    <property type="match status" value="1"/>
</dbReference>
<dbReference type="InterPro" id="IPR015304">
    <property type="entry name" value="ZinT_dom"/>
</dbReference>
<dbReference type="Gene3D" id="2.40.128.20">
    <property type="match status" value="1"/>
</dbReference>
<organism evidence="9 10">
    <name type="scientific">Lactococcus garvieae DCC43</name>
    <dbReference type="NCBI Taxonomy" id="1231377"/>
    <lineage>
        <taxon>Bacteria</taxon>
        <taxon>Bacillati</taxon>
        <taxon>Bacillota</taxon>
        <taxon>Bacilli</taxon>
        <taxon>Lactobacillales</taxon>
        <taxon>Streptococcaceae</taxon>
        <taxon>Lactococcus</taxon>
    </lineage>
</organism>
<evidence type="ECO:0000313" key="9">
    <source>
        <dbReference type="EMBL" id="EKF50834.1"/>
    </source>
</evidence>
<sequence>MQLVFFNGRKKSRKFKHKKTVGVVLAGLAALSLLTACHKSSTQTSSQKEDEKLSIVTSFYPVYEFTKNIVGNEADVKLLVPAGTEPHDYEPSAKDMKMISNSDVFVYHNENMETWVDKSQKIWKKDEPKIIEGTKGLLLLPGSEEDDHDHGGEDHHHDYDPHTWLSPKMAIKEVEVIEKQLKALYPQKAKTFSNNATKYINSLKKLDEKFSSELKNAKQKSFVTQHAAFRYLALDYGLNQIPIPGLNPDQEPSAARLAELKKYVEQNDIHYIYFENNANNKFAKTLATEAKVQMAVLNPLESLTSKQIDEGENYISVMEENLKSLKKSTSIKGKDIQSEAPSETTQNIANGYFSDDAVKDRSLSDYTGEWQSVYPLLQKGNLDQVFDYKSKIQKDKTASEYKKYYEKGYKSDVSNISINNDTITFTKNDVEYTYKYKYAGYKILNYEKGNRGVRYLFETEAKDAGEFKYVQFSDHNISPEKTAHFHNFHGGESQEKVLEELENWPTYYPESLSPQEVAQEMLAH</sequence>
<dbReference type="GO" id="GO:0007155">
    <property type="term" value="P:cell adhesion"/>
    <property type="evidence" value="ECO:0007669"/>
    <property type="project" value="InterPro"/>
</dbReference>
<dbReference type="Gene3D" id="3.40.50.1980">
    <property type="entry name" value="Nitrogenase molybdenum iron protein domain"/>
    <property type="match status" value="2"/>
</dbReference>
<dbReference type="Pfam" id="PF09223">
    <property type="entry name" value="ZinT"/>
    <property type="match status" value="1"/>
</dbReference>
<dbReference type="InterPro" id="IPR006129">
    <property type="entry name" value="AdhesinB"/>
</dbReference>
<name>K2PKS8_9LACT</name>
<dbReference type="CDD" id="cd01017">
    <property type="entry name" value="AdcA"/>
    <property type="match status" value="1"/>
</dbReference>
<evidence type="ECO:0000313" key="10">
    <source>
        <dbReference type="Proteomes" id="UP000006787"/>
    </source>
</evidence>
<dbReference type="PANTHER" id="PTHR42953:SF3">
    <property type="entry name" value="HIGH-AFFINITY ZINC UPTAKE SYSTEM PROTEIN ZNUA"/>
    <property type="match status" value="1"/>
</dbReference>
<accession>K2PKS8</accession>
<dbReference type="GO" id="GO:0006829">
    <property type="term" value="P:zinc ion transport"/>
    <property type="evidence" value="ECO:0007669"/>
    <property type="project" value="UniProtKB-KW"/>
</dbReference>
<evidence type="ECO:0000256" key="6">
    <source>
        <dbReference type="ARBA" id="ARBA00023065"/>
    </source>
</evidence>
<dbReference type="InterPro" id="IPR050492">
    <property type="entry name" value="Bact_metal-bind_prot9"/>
</dbReference>
<dbReference type="eggNOG" id="COG0803">
    <property type="taxonomic scope" value="Bacteria"/>
</dbReference>
<keyword evidence="2 7" id="KW-0813">Transport</keyword>
<keyword evidence="4" id="KW-0862">Zinc</keyword>
<evidence type="ECO:0000256" key="2">
    <source>
        <dbReference type="ARBA" id="ARBA00022448"/>
    </source>
</evidence>
<dbReference type="Proteomes" id="UP000006787">
    <property type="component" value="Unassembled WGS sequence"/>
</dbReference>
<dbReference type="InterPro" id="IPR006127">
    <property type="entry name" value="ZnuA-like"/>
</dbReference>
<dbReference type="GO" id="GO:0008270">
    <property type="term" value="F:zinc ion binding"/>
    <property type="evidence" value="ECO:0007669"/>
    <property type="project" value="InterPro"/>
</dbReference>
<dbReference type="PRINTS" id="PR00691">
    <property type="entry name" value="ADHESINB"/>
</dbReference>
<keyword evidence="3" id="KW-0732">Signal</keyword>
<dbReference type="AlphaFoldDB" id="K2PKS8"/>
<dbReference type="InterPro" id="IPR006128">
    <property type="entry name" value="Lipoprotein_PsaA-like"/>
</dbReference>
<evidence type="ECO:0000256" key="3">
    <source>
        <dbReference type="ARBA" id="ARBA00022729"/>
    </source>
</evidence>
<dbReference type="PATRIC" id="fig|1231377.3.peg.1739"/>
<dbReference type="eggNOG" id="COG3443">
    <property type="taxonomic scope" value="Bacteria"/>
</dbReference>
<proteinExistence type="inferred from homology"/>
<keyword evidence="9" id="KW-0449">Lipoprotein</keyword>
<dbReference type="RefSeq" id="WP_003136290.1">
    <property type="nucleotide sequence ID" value="NZ_AMQS01000031.1"/>
</dbReference>
<evidence type="ECO:0000256" key="4">
    <source>
        <dbReference type="ARBA" id="ARBA00022833"/>
    </source>
</evidence>